<organism evidence="1 2">
    <name type="scientific">Entomophthora muscae</name>
    <dbReference type="NCBI Taxonomy" id="34485"/>
    <lineage>
        <taxon>Eukaryota</taxon>
        <taxon>Fungi</taxon>
        <taxon>Fungi incertae sedis</taxon>
        <taxon>Zoopagomycota</taxon>
        <taxon>Entomophthoromycotina</taxon>
        <taxon>Entomophthoromycetes</taxon>
        <taxon>Entomophthorales</taxon>
        <taxon>Entomophthoraceae</taxon>
        <taxon>Entomophthora</taxon>
    </lineage>
</organism>
<evidence type="ECO:0000313" key="1">
    <source>
        <dbReference type="EMBL" id="KAJ9083408.1"/>
    </source>
</evidence>
<protein>
    <submittedName>
        <fullName evidence="1">Uncharacterized protein</fullName>
    </submittedName>
</protein>
<keyword evidence="2" id="KW-1185">Reference proteome</keyword>
<sequence>MAHQRQNQNMVNAVIHNTDFYFDEDVLAFLDKVKTFTVDYTEEQKIKYLLGSLCQNSFDTIFPYLGFSYSYQYLQKVIKQRLHYPQGCTKASPINGFRITSTPQDFRLDASEEESKNLKQTDVALNENDIETLSTFNLPSNATSIIPEVNVPNLPSGVMTNTAGSLADVTAGLGKHTSNNATNLLEEDMNGTIETPQPKFPATDLPPVNETATERLQVAPNAIASNCLAKKPCKGWLGLQAIEDNNLCHSRLLKCRTEVNSR</sequence>
<name>A0ACC2U8N9_9FUNG</name>
<comment type="caution">
    <text evidence="1">The sequence shown here is derived from an EMBL/GenBank/DDBJ whole genome shotgun (WGS) entry which is preliminary data.</text>
</comment>
<evidence type="ECO:0000313" key="2">
    <source>
        <dbReference type="Proteomes" id="UP001165960"/>
    </source>
</evidence>
<reference evidence="1" key="1">
    <citation type="submission" date="2022-04" db="EMBL/GenBank/DDBJ databases">
        <title>Genome of the entomopathogenic fungus Entomophthora muscae.</title>
        <authorList>
            <person name="Elya C."/>
            <person name="Lovett B.R."/>
            <person name="Lee E."/>
            <person name="Macias A.M."/>
            <person name="Hajek A.E."/>
            <person name="De Bivort B.L."/>
            <person name="Kasson M.T."/>
            <person name="De Fine Licht H.H."/>
            <person name="Stajich J.E."/>
        </authorList>
    </citation>
    <scope>NUCLEOTIDE SEQUENCE</scope>
    <source>
        <strain evidence="1">Berkeley</strain>
    </source>
</reference>
<dbReference type="Proteomes" id="UP001165960">
    <property type="component" value="Unassembled WGS sequence"/>
</dbReference>
<dbReference type="EMBL" id="QTSX02001011">
    <property type="protein sequence ID" value="KAJ9083408.1"/>
    <property type="molecule type" value="Genomic_DNA"/>
</dbReference>
<gene>
    <name evidence="1" type="ORF">DSO57_1035018</name>
</gene>
<proteinExistence type="predicted"/>
<accession>A0ACC2U8N9</accession>